<dbReference type="InterPro" id="IPR043159">
    <property type="entry name" value="Lectin_gal-bd_sf"/>
</dbReference>
<dbReference type="InterPro" id="IPR000922">
    <property type="entry name" value="Lectin_gal-bd_dom"/>
</dbReference>
<evidence type="ECO:0000256" key="2">
    <source>
        <dbReference type="SAM" id="Phobius"/>
    </source>
</evidence>
<protein>
    <recommendedName>
        <fullName evidence="3">SUEL-type lectin domain-containing protein</fullName>
    </recommendedName>
</protein>
<dbReference type="AlphaFoldDB" id="A0A3M7RBN0"/>
<dbReference type="Gene3D" id="2.60.120.740">
    <property type="match status" value="4"/>
</dbReference>
<dbReference type="CDD" id="cd22823">
    <property type="entry name" value="Gal_Rha_Lectin"/>
    <property type="match status" value="4"/>
</dbReference>
<sequence>MSEKNIQIDSNENKENILQRPEKSFLRKNLPIIGAVVGVVVVGIVIGLIPVYKSTSGPSTQIVDSTQSSIVPVQTSTSTSSFTPTTTTSSSTTTASTTSTTTTSTKTTTTTSTTTSTTTTSTTTITTSTTTTTIQTCIIKTDINSVYPSDYNSNSCPNNYFAEPNNLTLTDSYYFNYPVVQVIYCYGTKVSLQCPSNQVLKFLAVYYGIQPNTNTNFCRLGFVQHDACYWVPENIVRGCEGEQKCEIEVKDGLLGDPCKGSNNHQLFFQYQCIDLDKFDQINACSKNITKKSICSPLTPGAQNNFWCENEVQINCPSGLIRILCAFYGIDPNFKICPKGFYTGSPDTCYSSESQAYMETICNGRTSCRIANLDRNIPDYLKVCSGYQNILYAEWECVASLITTTTQAPSTVSTLPFCPFEQNLSGICVSEKFSPHVPVELVNSTSSYFGFPTVEYTLCQDSIMVLTCPTDLVIHIHTAYFGIQPNTSRSLCMSDSELPVCYTNTGYETILRACEAKSSCSLLATANTIAGVDLCPSHSKQLFVQYQCVDAIGWNKTISKCQVNADLPEICPAFNETENVLEQTWCEDSDMSIECLSGRIEVVCAFYGLHPSVAECGNLENINFKPVCYFESSFNYIDVLCSNQTKCEISDYSVFSDPCTHFQKAIYVQWKCV</sequence>
<dbReference type="OrthoDB" id="1100386at2759"/>
<name>A0A3M7RBN0_BRAPC</name>
<feature type="domain" description="SUEL-type lectin" evidence="3">
    <location>
        <begin position="457"/>
        <end position="548"/>
    </location>
</feature>
<dbReference type="PANTHER" id="PTHR46780">
    <property type="entry name" value="PROTEIN EVA-1"/>
    <property type="match status" value="1"/>
</dbReference>
<evidence type="ECO:0000259" key="3">
    <source>
        <dbReference type="PROSITE" id="PS50228"/>
    </source>
</evidence>
<keyword evidence="2" id="KW-1133">Transmembrane helix</keyword>
<accession>A0A3M7RBN0</accession>
<keyword evidence="2" id="KW-0812">Transmembrane</keyword>
<evidence type="ECO:0000313" key="5">
    <source>
        <dbReference type="Proteomes" id="UP000276133"/>
    </source>
</evidence>
<dbReference type="PROSITE" id="PS50228">
    <property type="entry name" value="SUEL_LECTIN"/>
    <property type="match status" value="1"/>
</dbReference>
<dbReference type="Proteomes" id="UP000276133">
    <property type="component" value="Unassembled WGS sequence"/>
</dbReference>
<dbReference type="Pfam" id="PF02140">
    <property type="entry name" value="SUEL_Lectin"/>
    <property type="match status" value="1"/>
</dbReference>
<evidence type="ECO:0000256" key="1">
    <source>
        <dbReference type="SAM" id="MobiDB-lite"/>
    </source>
</evidence>
<gene>
    <name evidence="4" type="ORF">BpHYR1_015227</name>
</gene>
<keyword evidence="2" id="KW-0472">Membrane</keyword>
<comment type="caution">
    <text evidence="4">The sequence shown here is derived from an EMBL/GenBank/DDBJ whole genome shotgun (WGS) entry which is preliminary data.</text>
</comment>
<feature type="compositionally biased region" description="Low complexity" evidence="1">
    <location>
        <begin position="75"/>
        <end position="123"/>
    </location>
</feature>
<dbReference type="GO" id="GO:0030246">
    <property type="term" value="F:carbohydrate binding"/>
    <property type="evidence" value="ECO:0007669"/>
    <property type="project" value="InterPro"/>
</dbReference>
<dbReference type="EMBL" id="REGN01003777">
    <property type="protein sequence ID" value="RNA20804.1"/>
    <property type="molecule type" value="Genomic_DNA"/>
</dbReference>
<keyword evidence="5" id="KW-1185">Reference proteome</keyword>
<reference evidence="4 5" key="1">
    <citation type="journal article" date="2018" name="Sci. Rep.">
        <title>Genomic signatures of local adaptation to the degree of environmental predictability in rotifers.</title>
        <authorList>
            <person name="Franch-Gras L."/>
            <person name="Hahn C."/>
            <person name="Garcia-Roger E.M."/>
            <person name="Carmona M.J."/>
            <person name="Serra M."/>
            <person name="Gomez A."/>
        </authorList>
    </citation>
    <scope>NUCLEOTIDE SEQUENCE [LARGE SCALE GENOMIC DNA]</scope>
    <source>
        <strain evidence="4">HYR1</strain>
    </source>
</reference>
<organism evidence="4 5">
    <name type="scientific">Brachionus plicatilis</name>
    <name type="common">Marine rotifer</name>
    <name type="synonym">Brachionus muelleri</name>
    <dbReference type="NCBI Taxonomy" id="10195"/>
    <lineage>
        <taxon>Eukaryota</taxon>
        <taxon>Metazoa</taxon>
        <taxon>Spiralia</taxon>
        <taxon>Gnathifera</taxon>
        <taxon>Rotifera</taxon>
        <taxon>Eurotatoria</taxon>
        <taxon>Monogononta</taxon>
        <taxon>Pseudotrocha</taxon>
        <taxon>Ploima</taxon>
        <taxon>Brachionidae</taxon>
        <taxon>Brachionus</taxon>
    </lineage>
</organism>
<feature type="transmembrane region" description="Helical" evidence="2">
    <location>
        <begin position="30"/>
        <end position="52"/>
    </location>
</feature>
<dbReference type="STRING" id="10195.A0A3M7RBN0"/>
<feature type="region of interest" description="Disordered" evidence="1">
    <location>
        <begin position="66"/>
        <end position="123"/>
    </location>
</feature>
<proteinExistence type="predicted"/>
<evidence type="ECO:0000313" key="4">
    <source>
        <dbReference type="EMBL" id="RNA20804.1"/>
    </source>
</evidence>